<dbReference type="InterPro" id="IPR050266">
    <property type="entry name" value="AB_hydrolase_sf"/>
</dbReference>
<keyword evidence="3" id="KW-1185">Reference proteome</keyword>
<dbReference type="SUPFAM" id="SSF53474">
    <property type="entry name" value="alpha/beta-Hydrolases"/>
    <property type="match status" value="1"/>
</dbReference>
<sequence>MLHYHLYEKGPQYKWVTFIHGAGGSSSTWHKQVREFRKNFNVLLIDLRGHGRSSGIPWKRGDSFAEVADDVIDVLDEAGVKVSHFIGISLGTIVIQTLSHKYPERLESMILTGAVTHLNMRTKLLIKLGNTFKYMLPYMWLYRFFAWVIMPKKQHIESRSAFVDEAKKMCQKEFVRWFNIISTVNPFLKRLQSSFNGIPTLFVMGDDDHLFLPHVRALAENNQHLQFLCVEKSGHVCNIDQPERFNQLTIEYIHSLKRDDAHSV</sequence>
<dbReference type="PRINTS" id="PR00412">
    <property type="entry name" value="EPOXHYDRLASE"/>
</dbReference>
<accession>A0A1H9Q3A5</accession>
<dbReference type="GO" id="GO:0003824">
    <property type="term" value="F:catalytic activity"/>
    <property type="evidence" value="ECO:0007669"/>
    <property type="project" value="InterPro"/>
</dbReference>
<evidence type="ECO:0000313" key="2">
    <source>
        <dbReference type="EMBL" id="SER54353.1"/>
    </source>
</evidence>
<comment type="caution">
    <text evidence="2">The sequence shown here is derived from an EMBL/GenBank/DDBJ whole genome shotgun (WGS) entry which is preliminary data.</text>
</comment>
<dbReference type="EMBL" id="FOGV01000002">
    <property type="protein sequence ID" value="SER54353.1"/>
    <property type="molecule type" value="Genomic_DNA"/>
</dbReference>
<dbReference type="AlphaFoldDB" id="A0A1H9Q3A5"/>
<name>A0A1H9Q3A5_9BACI</name>
<proteinExistence type="predicted"/>
<dbReference type="InterPro" id="IPR029058">
    <property type="entry name" value="AB_hydrolase_fold"/>
</dbReference>
<reference evidence="3" key="1">
    <citation type="submission" date="2016-10" db="EMBL/GenBank/DDBJ databases">
        <authorList>
            <person name="de Groot N.N."/>
        </authorList>
    </citation>
    <scope>NUCLEOTIDE SEQUENCE [LARGE SCALE GENOMIC DNA]</scope>
    <source>
        <strain evidence="3">10nlg</strain>
    </source>
</reference>
<dbReference type="InterPro" id="IPR000639">
    <property type="entry name" value="Epox_hydrolase-like"/>
</dbReference>
<dbReference type="Proteomes" id="UP000199318">
    <property type="component" value="Unassembled WGS sequence"/>
</dbReference>
<dbReference type="PANTHER" id="PTHR43798">
    <property type="entry name" value="MONOACYLGLYCEROL LIPASE"/>
    <property type="match status" value="1"/>
</dbReference>
<evidence type="ECO:0000313" key="3">
    <source>
        <dbReference type="Proteomes" id="UP000199318"/>
    </source>
</evidence>
<dbReference type="InterPro" id="IPR000073">
    <property type="entry name" value="AB_hydrolase_1"/>
</dbReference>
<dbReference type="STRING" id="1464123.SAMN05444126_102114"/>
<protein>
    <submittedName>
        <fullName evidence="2">Pimeloyl-ACP methyl ester carboxylesterase</fullName>
    </submittedName>
</protein>
<dbReference type="RefSeq" id="WP_093071784.1">
    <property type="nucleotide sequence ID" value="NZ_BJVE01000005.1"/>
</dbReference>
<evidence type="ECO:0000259" key="1">
    <source>
        <dbReference type="Pfam" id="PF12697"/>
    </source>
</evidence>
<dbReference type="OrthoDB" id="9776853at2"/>
<gene>
    <name evidence="2" type="ORF">SAMN05444126_102114</name>
</gene>
<dbReference type="PRINTS" id="PR00111">
    <property type="entry name" value="ABHYDROLASE"/>
</dbReference>
<organism evidence="2 3">
    <name type="scientific">Salisediminibacterium halotolerans</name>
    <dbReference type="NCBI Taxonomy" id="517425"/>
    <lineage>
        <taxon>Bacteria</taxon>
        <taxon>Bacillati</taxon>
        <taxon>Bacillota</taxon>
        <taxon>Bacilli</taxon>
        <taxon>Bacillales</taxon>
        <taxon>Bacillaceae</taxon>
        <taxon>Salisediminibacterium</taxon>
    </lineage>
</organism>
<dbReference type="Gene3D" id="3.40.50.1820">
    <property type="entry name" value="alpha/beta hydrolase"/>
    <property type="match status" value="1"/>
</dbReference>
<feature type="domain" description="AB hydrolase-1" evidence="1">
    <location>
        <begin position="18"/>
        <end position="247"/>
    </location>
</feature>
<dbReference type="Pfam" id="PF12697">
    <property type="entry name" value="Abhydrolase_6"/>
    <property type="match status" value="1"/>
</dbReference>